<dbReference type="Pfam" id="PF09856">
    <property type="entry name" value="ScfRs"/>
    <property type="match status" value="1"/>
</dbReference>
<feature type="compositionally biased region" description="Polar residues" evidence="7">
    <location>
        <begin position="505"/>
        <end position="514"/>
    </location>
</feature>
<dbReference type="Gene3D" id="1.10.287.130">
    <property type="match status" value="1"/>
</dbReference>
<protein>
    <recommendedName>
        <fullName evidence="3">histidine kinase</fullName>
        <ecNumber evidence="3">2.7.13.3</ecNumber>
    </recommendedName>
</protein>
<dbReference type="PANTHER" id="PTHR46797">
    <property type="entry name" value="HTH-TYPE TRANSCRIPTIONAL REGULATOR"/>
    <property type="match status" value="1"/>
</dbReference>
<keyword evidence="4" id="KW-0805">Transcription regulation</keyword>
<evidence type="ECO:0000256" key="6">
    <source>
        <dbReference type="ARBA" id="ARBA00023163"/>
    </source>
</evidence>
<dbReference type="PIRSF" id="PIRSF019251">
    <property type="entry name" value="Rv0465c"/>
    <property type="match status" value="1"/>
</dbReference>
<dbReference type="EMBL" id="SLZW01000008">
    <property type="protein sequence ID" value="TCS61283.1"/>
    <property type="molecule type" value="Genomic_DNA"/>
</dbReference>
<dbReference type="PROSITE" id="PS50943">
    <property type="entry name" value="HTH_CROC1"/>
    <property type="match status" value="1"/>
</dbReference>
<dbReference type="GO" id="GO:0000155">
    <property type="term" value="F:phosphorelay sensor kinase activity"/>
    <property type="evidence" value="ECO:0007669"/>
    <property type="project" value="InterPro"/>
</dbReference>
<evidence type="ECO:0000313" key="10">
    <source>
        <dbReference type="Proteomes" id="UP000295304"/>
    </source>
</evidence>
<keyword evidence="10" id="KW-1185">Reference proteome</keyword>
<dbReference type="InterPro" id="IPR050807">
    <property type="entry name" value="TransReg_Diox_bact_type"/>
</dbReference>
<dbReference type="EC" id="2.7.13.3" evidence="3"/>
<dbReference type="Pfam" id="PF00512">
    <property type="entry name" value="HisKA"/>
    <property type="match status" value="1"/>
</dbReference>
<dbReference type="SMART" id="SM00388">
    <property type="entry name" value="HisKA"/>
    <property type="match status" value="1"/>
</dbReference>
<evidence type="ECO:0000256" key="1">
    <source>
        <dbReference type="ARBA" id="ARBA00000085"/>
    </source>
</evidence>
<keyword evidence="5" id="KW-0238">DNA-binding</keyword>
<evidence type="ECO:0000256" key="4">
    <source>
        <dbReference type="ARBA" id="ARBA00023015"/>
    </source>
</evidence>
<gene>
    <name evidence="9" type="ORF">EDD55_10882</name>
</gene>
<keyword evidence="6" id="KW-0804">Transcription</keyword>
<evidence type="ECO:0000256" key="2">
    <source>
        <dbReference type="ARBA" id="ARBA00007227"/>
    </source>
</evidence>
<dbReference type="AlphaFoldDB" id="A0A4R3J8N4"/>
<feature type="region of interest" description="Disordered" evidence="7">
    <location>
        <begin position="498"/>
        <end position="522"/>
    </location>
</feature>
<accession>A0A4R3J8N4</accession>
<proteinExistence type="inferred from homology"/>
<dbReference type="Pfam" id="PF01381">
    <property type="entry name" value="HTH_3"/>
    <property type="match status" value="1"/>
</dbReference>
<dbReference type="InterPro" id="IPR010359">
    <property type="entry name" value="IrrE_HExxH"/>
</dbReference>
<dbReference type="Gene3D" id="1.10.260.40">
    <property type="entry name" value="lambda repressor-like DNA-binding domains"/>
    <property type="match status" value="1"/>
</dbReference>
<evidence type="ECO:0000256" key="7">
    <source>
        <dbReference type="SAM" id="MobiDB-lite"/>
    </source>
</evidence>
<comment type="caution">
    <text evidence="9">The sequence shown here is derived from an EMBL/GenBank/DDBJ whole genome shotgun (WGS) entry which is preliminary data.</text>
</comment>
<dbReference type="GO" id="GO:0003677">
    <property type="term" value="F:DNA binding"/>
    <property type="evidence" value="ECO:0007669"/>
    <property type="project" value="UniProtKB-KW"/>
</dbReference>
<dbReference type="InterPro" id="IPR036097">
    <property type="entry name" value="HisK_dim/P_sf"/>
</dbReference>
<dbReference type="GO" id="GO:0005829">
    <property type="term" value="C:cytosol"/>
    <property type="evidence" value="ECO:0007669"/>
    <property type="project" value="TreeGrafter"/>
</dbReference>
<name>A0A4R3J8N4_9PROT</name>
<dbReference type="SUPFAM" id="SSF47413">
    <property type="entry name" value="lambda repressor-like DNA-binding domains"/>
    <property type="match status" value="1"/>
</dbReference>
<reference evidence="9 10" key="1">
    <citation type="submission" date="2019-03" db="EMBL/GenBank/DDBJ databases">
        <title>Genomic Encyclopedia of Type Strains, Phase IV (KMG-IV): sequencing the most valuable type-strain genomes for metagenomic binning, comparative biology and taxonomic classification.</title>
        <authorList>
            <person name="Goeker M."/>
        </authorList>
    </citation>
    <scope>NUCLEOTIDE SEQUENCE [LARGE SCALE GENOMIC DNA]</scope>
    <source>
        <strain evidence="9 10">DSM 101688</strain>
    </source>
</reference>
<dbReference type="InterPro" id="IPR010982">
    <property type="entry name" value="Lambda_DNA-bd_dom_sf"/>
</dbReference>
<dbReference type="GO" id="GO:0003700">
    <property type="term" value="F:DNA-binding transcription factor activity"/>
    <property type="evidence" value="ECO:0007669"/>
    <property type="project" value="TreeGrafter"/>
</dbReference>
<dbReference type="CDD" id="cd00093">
    <property type="entry name" value="HTH_XRE"/>
    <property type="match status" value="1"/>
</dbReference>
<comment type="similarity">
    <text evidence="2">Belongs to the short-chain fatty acyl-CoA assimilation regulator (ScfR) family.</text>
</comment>
<dbReference type="RefSeq" id="WP_165886363.1">
    <property type="nucleotide sequence ID" value="NZ_CP119676.1"/>
</dbReference>
<dbReference type="InterPro" id="IPR026281">
    <property type="entry name" value="HTH_RamB"/>
</dbReference>
<organism evidence="9 10">
    <name type="scientific">Varunaivibrio sulfuroxidans</name>
    <dbReference type="NCBI Taxonomy" id="1773489"/>
    <lineage>
        <taxon>Bacteria</taxon>
        <taxon>Pseudomonadati</taxon>
        <taxon>Pseudomonadota</taxon>
        <taxon>Alphaproteobacteria</taxon>
        <taxon>Rhodospirillales</taxon>
        <taxon>Magnetovibrionaceae</taxon>
        <taxon>Varunaivibrio</taxon>
    </lineage>
</organism>
<dbReference type="InterPro" id="IPR018653">
    <property type="entry name" value="ScfR_C"/>
</dbReference>
<dbReference type="SUPFAM" id="SSF47384">
    <property type="entry name" value="Homodimeric domain of signal transducing histidine kinase"/>
    <property type="match status" value="1"/>
</dbReference>
<evidence type="ECO:0000256" key="5">
    <source>
        <dbReference type="ARBA" id="ARBA00023125"/>
    </source>
</evidence>
<dbReference type="PANTHER" id="PTHR46797:SF23">
    <property type="entry name" value="HTH-TYPE TRANSCRIPTIONAL REGULATOR SUTR"/>
    <property type="match status" value="1"/>
</dbReference>
<evidence type="ECO:0000259" key="8">
    <source>
        <dbReference type="PROSITE" id="PS50943"/>
    </source>
</evidence>
<evidence type="ECO:0000313" key="9">
    <source>
        <dbReference type="EMBL" id="TCS61283.1"/>
    </source>
</evidence>
<sequence length="522" mass="57761">MSQVQLAERLGISSSYLNLIEHNQRNLTVHLLLRISAALNVSPQIFATQNETKSIAELTEILKDPMFEDLSIDEREINAIASEHPSIGVALSKTYNAFRTIQEDYQNLNERLSQDSLLATNTHRLRTLLTSIVSFSEILHDNVDLPPHERQNFLKIVLGESENLTQTVNTMVDLVSGEGMTAKAVNTSPNEAVTDFMQAHNNYFDDLEVAAQDLRREAGMDGLSVRARLISYLMEKHGVSVEIATTDTHQSRVSIFDQTKRHLVLSMSLSPPSVNFHLTLLIGHLCHAPLLERLSDTEASELTSPQARLKAQGALANYFAGACLLPYDAFLEAAEETRYDLERLQHRFNASFEQIAHRLVTLRRPGAAGIPMHFVRVDMAGNISKRFSASGLRIPRYGGACPKWVMHRAFLTPGKICRQIGEMNDGSRFFSIAKAVSKPSLGYGQDKSFYSISIGCEISQAKRMVYADGLDTQSPTVAVPIGVACRLCTRSGCAQRAAAPPPKAQTEQPDNWRNISPGIGDT</sequence>
<dbReference type="Pfam" id="PF06114">
    <property type="entry name" value="Peptidase_M78"/>
    <property type="match status" value="1"/>
</dbReference>
<dbReference type="InterPro" id="IPR003661">
    <property type="entry name" value="HisK_dim/P_dom"/>
</dbReference>
<evidence type="ECO:0000256" key="3">
    <source>
        <dbReference type="ARBA" id="ARBA00012438"/>
    </source>
</evidence>
<feature type="domain" description="HTH cro/C1-type" evidence="8">
    <location>
        <begin position="1"/>
        <end position="46"/>
    </location>
</feature>
<dbReference type="Proteomes" id="UP000295304">
    <property type="component" value="Unassembled WGS sequence"/>
</dbReference>
<dbReference type="InterPro" id="IPR001387">
    <property type="entry name" value="Cro/C1-type_HTH"/>
</dbReference>
<dbReference type="SMART" id="SM00530">
    <property type="entry name" value="HTH_XRE"/>
    <property type="match status" value="1"/>
</dbReference>
<comment type="catalytic activity">
    <reaction evidence="1">
        <text>ATP + protein L-histidine = ADP + protein N-phospho-L-histidine.</text>
        <dbReference type="EC" id="2.7.13.3"/>
    </reaction>
</comment>
<dbReference type="CDD" id="cd00082">
    <property type="entry name" value="HisKA"/>
    <property type="match status" value="1"/>
</dbReference>